<dbReference type="Pfam" id="PF03514">
    <property type="entry name" value="GRAS"/>
    <property type="match status" value="1"/>
</dbReference>
<name>A0A6G1C9K9_9ORYZ</name>
<protein>
    <submittedName>
        <fullName evidence="3">Uncharacterized protein</fullName>
    </submittedName>
</protein>
<gene>
    <name evidence="3" type="ORF">E2562_034228</name>
</gene>
<accession>A0A6G1C9K9</accession>
<organism evidence="3 4">
    <name type="scientific">Oryza meyeriana var. granulata</name>
    <dbReference type="NCBI Taxonomy" id="110450"/>
    <lineage>
        <taxon>Eukaryota</taxon>
        <taxon>Viridiplantae</taxon>
        <taxon>Streptophyta</taxon>
        <taxon>Embryophyta</taxon>
        <taxon>Tracheophyta</taxon>
        <taxon>Spermatophyta</taxon>
        <taxon>Magnoliopsida</taxon>
        <taxon>Liliopsida</taxon>
        <taxon>Poales</taxon>
        <taxon>Poaceae</taxon>
        <taxon>BOP clade</taxon>
        <taxon>Oryzoideae</taxon>
        <taxon>Oryzeae</taxon>
        <taxon>Oryzinae</taxon>
        <taxon>Oryza</taxon>
        <taxon>Oryza meyeriana</taxon>
    </lineage>
</organism>
<keyword evidence="2" id="KW-0804">Transcription</keyword>
<evidence type="ECO:0000256" key="2">
    <source>
        <dbReference type="ARBA" id="ARBA00023163"/>
    </source>
</evidence>
<keyword evidence="4" id="KW-1185">Reference proteome</keyword>
<evidence type="ECO:0000256" key="1">
    <source>
        <dbReference type="ARBA" id="ARBA00023015"/>
    </source>
</evidence>
<dbReference type="EMBL" id="SPHZ02000010">
    <property type="protein sequence ID" value="KAF0897178.1"/>
    <property type="molecule type" value="Genomic_DNA"/>
</dbReference>
<keyword evidence="1" id="KW-0805">Transcription regulation</keyword>
<dbReference type="InterPro" id="IPR005202">
    <property type="entry name" value="TF_GRAS"/>
</dbReference>
<evidence type="ECO:0000313" key="3">
    <source>
        <dbReference type="EMBL" id="KAF0897178.1"/>
    </source>
</evidence>
<reference evidence="3 4" key="1">
    <citation type="submission" date="2019-11" db="EMBL/GenBank/DDBJ databases">
        <title>Whole genome sequence of Oryza granulata.</title>
        <authorList>
            <person name="Li W."/>
        </authorList>
    </citation>
    <scope>NUCLEOTIDE SEQUENCE [LARGE SCALE GENOMIC DNA]</scope>
    <source>
        <strain evidence="4">cv. Menghai</strain>
        <tissue evidence="3">Leaf</tissue>
    </source>
</reference>
<sequence>MKGDKSSSAVPTARPSFFPTRFREALFFFSALFDMLDATTPKDRNDLRLVLERDVLRRAAVGVIAGEGAECGAAGDVQAVTGEEPAGGAEAGGGVH</sequence>
<evidence type="ECO:0000313" key="4">
    <source>
        <dbReference type="Proteomes" id="UP000479710"/>
    </source>
</evidence>
<dbReference type="Proteomes" id="UP000479710">
    <property type="component" value="Unassembled WGS sequence"/>
</dbReference>
<comment type="caution">
    <text evidence="3">The sequence shown here is derived from an EMBL/GenBank/DDBJ whole genome shotgun (WGS) entry which is preliminary data.</text>
</comment>
<proteinExistence type="predicted"/>
<dbReference type="AlphaFoldDB" id="A0A6G1C9K9"/>